<dbReference type="EMBL" id="ASPP01021653">
    <property type="protein sequence ID" value="ETO12182.1"/>
    <property type="molecule type" value="Genomic_DNA"/>
</dbReference>
<reference evidence="2 3" key="1">
    <citation type="journal article" date="2013" name="Curr. Biol.">
        <title>The Genome of the Foraminiferan Reticulomyxa filosa.</title>
        <authorList>
            <person name="Glockner G."/>
            <person name="Hulsmann N."/>
            <person name="Schleicher M."/>
            <person name="Noegel A.A."/>
            <person name="Eichinger L."/>
            <person name="Gallinger C."/>
            <person name="Pawlowski J."/>
            <person name="Sierra R."/>
            <person name="Euteneuer U."/>
            <person name="Pillet L."/>
            <person name="Moustafa A."/>
            <person name="Platzer M."/>
            <person name="Groth M."/>
            <person name="Szafranski K."/>
            <person name="Schliwa M."/>
        </authorList>
    </citation>
    <scope>NUCLEOTIDE SEQUENCE [LARGE SCALE GENOMIC DNA]</scope>
</reference>
<accession>X6MFH9</accession>
<feature type="transmembrane region" description="Helical" evidence="1">
    <location>
        <begin position="34"/>
        <end position="56"/>
    </location>
</feature>
<dbReference type="Proteomes" id="UP000023152">
    <property type="component" value="Unassembled WGS sequence"/>
</dbReference>
<feature type="transmembrane region" description="Helical" evidence="1">
    <location>
        <begin position="128"/>
        <end position="150"/>
    </location>
</feature>
<sequence length="213" mass="24270">MVTIHTYNLVNLKKQPRRMTKRDQDKLMNRETQIVSLVALSCFALYCTMMAILAIWKSAYYAGVKYFTMTCAVEIYGIAFFMGGKLSMYFLYAPYKGGNYAPFNNLRTIKNSIHSCFKESVYAIPVKWLLFVTGLFFGGMAIIGAFYMYFLYVDLSNLGTISTPKQCQLMKVSSNTSTIILIGASFDSGWSLSCWFLFLLQLARLTVTYLFTT</sequence>
<evidence type="ECO:0000313" key="3">
    <source>
        <dbReference type="Proteomes" id="UP000023152"/>
    </source>
</evidence>
<keyword evidence="1" id="KW-0812">Transmembrane</keyword>
<keyword evidence="1" id="KW-1133">Transmembrane helix</keyword>
<feature type="transmembrane region" description="Helical" evidence="1">
    <location>
        <begin position="179"/>
        <end position="200"/>
    </location>
</feature>
<proteinExistence type="predicted"/>
<keyword evidence="3" id="KW-1185">Reference proteome</keyword>
<organism evidence="2 3">
    <name type="scientific">Reticulomyxa filosa</name>
    <dbReference type="NCBI Taxonomy" id="46433"/>
    <lineage>
        <taxon>Eukaryota</taxon>
        <taxon>Sar</taxon>
        <taxon>Rhizaria</taxon>
        <taxon>Retaria</taxon>
        <taxon>Foraminifera</taxon>
        <taxon>Monothalamids</taxon>
        <taxon>Reticulomyxidae</taxon>
        <taxon>Reticulomyxa</taxon>
    </lineage>
</organism>
<comment type="caution">
    <text evidence="2">The sequence shown here is derived from an EMBL/GenBank/DDBJ whole genome shotgun (WGS) entry which is preliminary data.</text>
</comment>
<gene>
    <name evidence="2" type="ORF">RFI_25197</name>
</gene>
<feature type="transmembrane region" description="Helical" evidence="1">
    <location>
        <begin position="62"/>
        <end position="82"/>
    </location>
</feature>
<keyword evidence="1" id="KW-0472">Membrane</keyword>
<evidence type="ECO:0000256" key="1">
    <source>
        <dbReference type="SAM" id="Phobius"/>
    </source>
</evidence>
<dbReference type="AlphaFoldDB" id="X6MFH9"/>
<protein>
    <submittedName>
        <fullName evidence="2">Uncharacterized protein</fullName>
    </submittedName>
</protein>
<evidence type="ECO:0000313" key="2">
    <source>
        <dbReference type="EMBL" id="ETO12182.1"/>
    </source>
</evidence>
<name>X6MFH9_RETFI</name>